<dbReference type="KEGG" id="sdyn:Mal52_56940"/>
<dbReference type="GO" id="GO:0000166">
    <property type="term" value="F:nucleotide binding"/>
    <property type="evidence" value="ECO:0007669"/>
    <property type="project" value="InterPro"/>
</dbReference>
<dbReference type="NCBIfam" id="TIGR01409">
    <property type="entry name" value="TAT_signal_seq"/>
    <property type="match status" value="1"/>
</dbReference>
<dbReference type="SUPFAM" id="SSF51735">
    <property type="entry name" value="NAD(P)-binding Rossmann-fold domains"/>
    <property type="match status" value="1"/>
</dbReference>
<reference evidence="3 4" key="1">
    <citation type="submission" date="2019-02" db="EMBL/GenBank/DDBJ databases">
        <title>Deep-cultivation of Planctomycetes and their phenomic and genomic characterization uncovers novel biology.</title>
        <authorList>
            <person name="Wiegand S."/>
            <person name="Jogler M."/>
            <person name="Boedeker C."/>
            <person name="Pinto D."/>
            <person name="Vollmers J."/>
            <person name="Rivas-Marin E."/>
            <person name="Kohn T."/>
            <person name="Peeters S.H."/>
            <person name="Heuer A."/>
            <person name="Rast P."/>
            <person name="Oberbeckmann S."/>
            <person name="Bunk B."/>
            <person name="Jeske O."/>
            <person name="Meyerdierks A."/>
            <person name="Storesund J.E."/>
            <person name="Kallscheuer N."/>
            <person name="Luecker S."/>
            <person name="Lage O.M."/>
            <person name="Pohl T."/>
            <person name="Merkel B.J."/>
            <person name="Hornburger P."/>
            <person name="Mueller R.-W."/>
            <person name="Bruemmer F."/>
            <person name="Labrenz M."/>
            <person name="Spormann A.M."/>
            <person name="Op den Camp H."/>
            <person name="Overmann J."/>
            <person name="Amann R."/>
            <person name="Jetten M.S.M."/>
            <person name="Mascher T."/>
            <person name="Medema M.H."/>
            <person name="Devos D.P."/>
            <person name="Kaster A.-K."/>
            <person name="Ovreas L."/>
            <person name="Rohde M."/>
            <person name="Galperin M.Y."/>
            <person name="Jogler C."/>
        </authorList>
    </citation>
    <scope>NUCLEOTIDE SEQUENCE [LARGE SCALE GENOMIC DNA]</scope>
    <source>
        <strain evidence="3 4">Mal52</strain>
    </source>
</reference>
<dbReference type="InterPro" id="IPR036291">
    <property type="entry name" value="NAD(P)-bd_dom_sf"/>
</dbReference>
<dbReference type="PANTHER" id="PTHR43818:SF5">
    <property type="entry name" value="OXIDOREDUCTASE FAMILY PROTEIN"/>
    <property type="match status" value="1"/>
</dbReference>
<dbReference type="Proteomes" id="UP000319383">
    <property type="component" value="Chromosome"/>
</dbReference>
<dbReference type="InterPro" id="IPR000683">
    <property type="entry name" value="Gfo/Idh/MocA-like_OxRdtase_N"/>
</dbReference>
<dbReference type="Pfam" id="PF01408">
    <property type="entry name" value="GFO_IDH_MocA"/>
    <property type="match status" value="1"/>
</dbReference>
<feature type="domain" description="Gfo/Idh/MocA-like oxidoreductase bacterial type C-terminal" evidence="2">
    <location>
        <begin position="204"/>
        <end position="430"/>
    </location>
</feature>
<gene>
    <name evidence="3" type="primary">afr_4</name>
    <name evidence="3" type="ORF">Mal52_56940</name>
</gene>
<dbReference type="EC" id="1.1.1.292" evidence="3"/>
<evidence type="ECO:0000259" key="1">
    <source>
        <dbReference type="Pfam" id="PF01408"/>
    </source>
</evidence>
<dbReference type="EMBL" id="CP036276">
    <property type="protein sequence ID" value="QDU47166.1"/>
    <property type="molecule type" value="Genomic_DNA"/>
</dbReference>
<organism evidence="3 4">
    <name type="scientific">Symmachiella dynata</name>
    <dbReference type="NCBI Taxonomy" id="2527995"/>
    <lineage>
        <taxon>Bacteria</taxon>
        <taxon>Pseudomonadati</taxon>
        <taxon>Planctomycetota</taxon>
        <taxon>Planctomycetia</taxon>
        <taxon>Planctomycetales</taxon>
        <taxon>Planctomycetaceae</taxon>
        <taxon>Symmachiella</taxon>
    </lineage>
</organism>
<dbReference type="Gene3D" id="3.40.50.720">
    <property type="entry name" value="NAD(P)-binding Rossmann-like Domain"/>
    <property type="match status" value="1"/>
</dbReference>
<dbReference type="GO" id="GO:0033712">
    <property type="term" value="F:1,5-anhydro-D-fructose reductase (1,5-anhydro-D-mannitol-forming) activity"/>
    <property type="evidence" value="ECO:0007669"/>
    <property type="project" value="UniProtKB-EC"/>
</dbReference>
<protein>
    <submittedName>
        <fullName evidence="3">1,5-anhydro-D-fructose reductase</fullName>
        <ecNumber evidence="3">1.1.1.292</ecNumber>
    </submittedName>
</protein>
<dbReference type="InterPro" id="IPR006311">
    <property type="entry name" value="TAT_signal"/>
</dbReference>
<sequence length="432" mass="47574">MRHHSTSRRDFLKSSTGVAAAGIAAPYLWTSAVFAADGPNERINVAAIGVGGRGSGNGRRAAGLGNMVACCDVDSQHAERFAAGIDGNCATYTDYRKLLDRKDIDAVTVGTPDHWHVKISIDAMRAGKDVYCEKPLTLTIDEGKQICRVVKETGKVFQVGTQQRSENEQRFLKAVAIARSGRLGDKLHALSSVGEASSGGPFQVTKPPANLDWEMWQGQAPETGYMAERTHHNFRWWQEYSGGQVTDWGVHHTDIALWALGLDETGPTKISGKGTFNKQKDCYNVAKSFDCLMDFEGGHQIQLTSGGNELVITGDKGKIRVNRGGLTGKPVDEIAASKEETDWLNGEVEKLYRNMRIAGHMQNFFDCIKSRELPISDVYTHHRSVSACHLANIAMILDRELTWDPQKEDFVGDAEATSMLSREQRKPYTIDA</sequence>
<keyword evidence="3" id="KW-0560">Oxidoreductase</keyword>
<dbReference type="RefSeq" id="WP_231962458.1">
    <property type="nucleotide sequence ID" value="NZ_CP036276.1"/>
</dbReference>
<dbReference type="SUPFAM" id="SSF55347">
    <property type="entry name" value="Glyceraldehyde-3-phosphate dehydrogenase-like, C-terminal domain"/>
    <property type="match status" value="1"/>
</dbReference>
<keyword evidence="4" id="KW-1185">Reference proteome</keyword>
<dbReference type="PROSITE" id="PS51318">
    <property type="entry name" value="TAT"/>
    <property type="match status" value="1"/>
</dbReference>
<evidence type="ECO:0000259" key="2">
    <source>
        <dbReference type="Pfam" id="PF19051"/>
    </source>
</evidence>
<accession>A0A517ZXJ8</accession>
<feature type="domain" description="Gfo/Idh/MocA-like oxidoreductase N-terminal" evidence="1">
    <location>
        <begin position="43"/>
        <end position="160"/>
    </location>
</feature>
<evidence type="ECO:0000313" key="4">
    <source>
        <dbReference type="Proteomes" id="UP000319383"/>
    </source>
</evidence>
<dbReference type="InterPro" id="IPR019546">
    <property type="entry name" value="TAT_signal_bac_arc"/>
</dbReference>
<dbReference type="InterPro" id="IPR050463">
    <property type="entry name" value="Gfo/Idh/MocA_oxidrdct_glycsds"/>
</dbReference>
<dbReference type="Gene3D" id="3.30.360.10">
    <property type="entry name" value="Dihydrodipicolinate Reductase, domain 2"/>
    <property type="match status" value="1"/>
</dbReference>
<dbReference type="PANTHER" id="PTHR43818">
    <property type="entry name" value="BCDNA.GH03377"/>
    <property type="match status" value="1"/>
</dbReference>
<evidence type="ECO:0000313" key="3">
    <source>
        <dbReference type="EMBL" id="QDU47166.1"/>
    </source>
</evidence>
<dbReference type="InterPro" id="IPR043906">
    <property type="entry name" value="Gfo/Idh/MocA_OxRdtase_bact_C"/>
</dbReference>
<proteinExistence type="predicted"/>
<dbReference type="Pfam" id="PF19051">
    <property type="entry name" value="GFO_IDH_MocA_C2"/>
    <property type="match status" value="1"/>
</dbReference>
<name>A0A517ZXJ8_9PLAN</name>
<dbReference type="AlphaFoldDB" id="A0A517ZXJ8"/>